<dbReference type="OrthoDB" id="6904776at2"/>
<evidence type="ECO:0000313" key="2">
    <source>
        <dbReference type="Proteomes" id="UP000002424"/>
    </source>
</evidence>
<dbReference type="EMBL" id="CP001157">
    <property type="protein sequence ID" value="ACO79866.1"/>
    <property type="molecule type" value="Genomic_DNA"/>
</dbReference>
<organism evidence="1 2">
    <name type="scientific">Azotobacter vinelandii (strain DJ / ATCC BAA-1303)</name>
    <dbReference type="NCBI Taxonomy" id="322710"/>
    <lineage>
        <taxon>Bacteria</taxon>
        <taxon>Pseudomonadati</taxon>
        <taxon>Pseudomonadota</taxon>
        <taxon>Gammaproteobacteria</taxon>
        <taxon>Pseudomonadales</taxon>
        <taxon>Pseudomonadaceae</taxon>
        <taxon>Azotobacter</taxon>
    </lineage>
</organism>
<gene>
    <name evidence="1" type="ordered locus">Avin_37210</name>
</gene>
<sequence length="117" mass="13426">MNSTAFLPRDYRERMQACALAFLRQHQAEHLGDDQILYERTCDHLVNRLDVPLFMASRIVHLAMTQLAERPGRIIVARVGSHAERACLAYSLTGESAFVPQRRLPRRLQFQPDAAPR</sequence>
<protein>
    <submittedName>
        <fullName evidence="1">Uncharacterized protein</fullName>
    </submittedName>
</protein>
<evidence type="ECO:0000313" key="1">
    <source>
        <dbReference type="EMBL" id="ACO79866.1"/>
    </source>
</evidence>
<dbReference type="RefSeq" id="WP_012702241.1">
    <property type="nucleotide sequence ID" value="NC_012560.1"/>
</dbReference>
<keyword evidence="2" id="KW-1185">Reference proteome</keyword>
<dbReference type="GeneID" id="88186700"/>
<dbReference type="Proteomes" id="UP000002424">
    <property type="component" value="Chromosome"/>
</dbReference>
<dbReference type="EnsemblBacteria" id="ACO79866">
    <property type="protein sequence ID" value="ACO79866"/>
    <property type="gene ID" value="Avin_37210"/>
</dbReference>
<dbReference type="KEGG" id="avn:Avin_37210"/>
<name>C1DRZ1_AZOVD</name>
<dbReference type="HOGENOM" id="CLU_2001942_0_0_6"/>
<reference evidence="1 2" key="1">
    <citation type="journal article" date="2009" name="J. Bacteriol.">
        <title>Genome sequence of Azotobacter vinelandii, an obligate aerobe specialized to support diverse anaerobic metabolic processes.</title>
        <authorList>
            <person name="Setubal J.C."/>
            <person name="dos Santos P."/>
            <person name="Goldman B.S."/>
            <person name="Ertesvag H."/>
            <person name="Espin G."/>
            <person name="Rubio L.M."/>
            <person name="Valla S."/>
            <person name="Almeida N.F."/>
            <person name="Balasubramanian D."/>
            <person name="Cromes L."/>
            <person name="Curatti L."/>
            <person name="Du Z."/>
            <person name="Godsy E."/>
            <person name="Goodner B."/>
            <person name="Hellner-Burris K."/>
            <person name="Hernandez J.A."/>
            <person name="Houmiel K."/>
            <person name="Imperial J."/>
            <person name="Kennedy C."/>
            <person name="Larson T.J."/>
            <person name="Latreille P."/>
            <person name="Ligon L.S."/>
            <person name="Lu J."/>
            <person name="Maerk M."/>
            <person name="Miller N.M."/>
            <person name="Norton S."/>
            <person name="O'Carroll I.P."/>
            <person name="Paulsen I."/>
            <person name="Raulfs E.C."/>
            <person name="Roemer R."/>
            <person name="Rosser J."/>
            <person name="Segura D."/>
            <person name="Slater S."/>
            <person name="Stricklin S.L."/>
            <person name="Studholme D.J."/>
            <person name="Sun J."/>
            <person name="Viana C.J."/>
            <person name="Wallin E."/>
            <person name="Wang B."/>
            <person name="Wheeler C."/>
            <person name="Zhu H."/>
            <person name="Dean D.R."/>
            <person name="Dixon R."/>
            <person name="Wood D."/>
        </authorList>
    </citation>
    <scope>NUCLEOTIDE SEQUENCE [LARGE SCALE GENOMIC DNA]</scope>
    <source>
        <strain evidence="2">DJ / ATCC BAA-1303</strain>
    </source>
</reference>
<dbReference type="STRING" id="322710.Avin_37210"/>
<accession>C1DRZ1</accession>
<proteinExistence type="predicted"/>
<dbReference type="eggNOG" id="ENOG502ZMJD">
    <property type="taxonomic scope" value="Bacteria"/>
</dbReference>
<dbReference type="AlphaFoldDB" id="C1DRZ1"/>